<feature type="signal peptide" evidence="1">
    <location>
        <begin position="1"/>
        <end position="23"/>
    </location>
</feature>
<dbReference type="HOGENOM" id="CLU_2013219_0_0_6"/>
<sequence>MKLITVFTLIASLLLSGCMSKKASFDQGTFEFVNTQAKDCVEKLSELAAENNEPYTFSFAYYVSSTSVPMINSQYTQSKKIGIPYFISPSRDNNHPGSAWRVCMSRHRALDPNILLPEYQESE</sequence>
<dbReference type="AlphaFoldDB" id="K8X866"/>
<dbReference type="Proteomes" id="UP000009336">
    <property type="component" value="Unassembled WGS sequence"/>
</dbReference>
<comment type="caution">
    <text evidence="2">The sequence shown here is derived from an EMBL/GenBank/DDBJ whole genome shotgun (WGS) entry which is preliminary data.</text>
</comment>
<keyword evidence="1" id="KW-0732">Signal</keyword>
<evidence type="ECO:0000313" key="2">
    <source>
        <dbReference type="EMBL" id="EKT64625.1"/>
    </source>
</evidence>
<keyword evidence="3" id="KW-1185">Reference proteome</keyword>
<dbReference type="STRING" id="1141662.OOA_02472"/>
<organism evidence="2 3">
    <name type="scientific">Providencia burhodogranariea DSM 19968</name>
    <dbReference type="NCBI Taxonomy" id="1141662"/>
    <lineage>
        <taxon>Bacteria</taxon>
        <taxon>Pseudomonadati</taxon>
        <taxon>Pseudomonadota</taxon>
        <taxon>Gammaproteobacteria</taxon>
        <taxon>Enterobacterales</taxon>
        <taxon>Morganellaceae</taxon>
        <taxon>Providencia</taxon>
    </lineage>
</organism>
<evidence type="ECO:0000256" key="1">
    <source>
        <dbReference type="SAM" id="SignalP"/>
    </source>
</evidence>
<evidence type="ECO:0000313" key="3">
    <source>
        <dbReference type="Proteomes" id="UP000009336"/>
    </source>
</evidence>
<dbReference type="EMBL" id="AKKL01000007">
    <property type="protein sequence ID" value="EKT64625.1"/>
    <property type="molecule type" value="Genomic_DNA"/>
</dbReference>
<dbReference type="PROSITE" id="PS51257">
    <property type="entry name" value="PROKAR_LIPOPROTEIN"/>
    <property type="match status" value="1"/>
</dbReference>
<protein>
    <recommendedName>
        <fullName evidence="4">Lipoprotein</fullName>
    </recommendedName>
</protein>
<proteinExistence type="predicted"/>
<gene>
    <name evidence="2" type="ORF">OOA_02472</name>
</gene>
<evidence type="ECO:0008006" key="4">
    <source>
        <dbReference type="Google" id="ProtNLM"/>
    </source>
</evidence>
<dbReference type="PATRIC" id="fig|1141662.3.peg.497"/>
<dbReference type="RefSeq" id="WP_008910541.1">
    <property type="nucleotide sequence ID" value="NZ_KB233222.1"/>
</dbReference>
<name>K8X866_9GAMM</name>
<dbReference type="eggNOG" id="ENOG5033HRM">
    <property type="taxonomic scope" value="Bacteria"/>
</dbReference>
<feature type="chain" id="PRO_5003922127" description="Lipoprotein" evidence="1">
    <location>
        <begin position="24"/>
        <end position="123"/>
    </location>
</feature>
<dbReference type="OrthoDB" id="6432403at2"/>
<accession>K8X866</accession>
<reference evidence="2 3" key="1">
    <citation type="journal article" date="2012" name="BMC Genomics">
        <title>Comparative genomics of bacteria in the genus Providencia isolated from wild Drosophila melanogaster.</title>
        <authorList>
            <person name="Galac M.R."/>
            <person name="Lazzaro B.P."/>
        </authorList>
    </citation>
    <scope>NUCLEOTIDE SEQUENCE [LARGE SCALE GENOMIC DNA]</scope>
    <source>
        <strain evidence="2 3">DSM 19968</strain>
    </source>
</reference>